<reference evidence="5 11" key="2">
    <citation type="submission" date="2016-10" db="EMBL/GenBank/DDBJ databases">
        <title>Genome Sequence of Bacillus weihenstephanensis GM6LP.</title>
        <authorList>
            <person name="Poehlein A."/>
            <person name="Wemheuer F."/>
            <person name="Hollensteiner J."/>
            <person name="Wemheuer B."/>
        </authorList>
    </citation>
    <scope>NUCLEOTIDE SEQUENCE [LARGE SCALE GENOMIC DNA]</scope>
    <source>
        <strain evidence="5 11">GM6LP</strain>
    </source>
</reference>
<evidence type="ECO:0000313" key="8">
    <source>
        <dbReference type="Proteomes" id="UP000006976"/>
    </source>
</evidence>
<dbReference type="SMART" id="SM00914">
    <property type="entry name" value="IDEAL"/>
    <property type="match status" value="1"/>
</dbReference>
<feature type="domain" description="IDEAL" evidence="1">
    <location>
        <begin position="65"/>
        <end position="100"/>
    </location>
</feature>
<evidence type="ECO:0000313" key="6">
    <source>
        <dbReference type="EMBL" id="QQA14119.1"/>
    </source>
</evidence>
<name>A0A084IVT0_BACMY</name>
<sequence length="111" mass="12625">MMSNNNHVLKVGDWVRGISNEGEFIVGYIVSLDEVEGVVTVSIVKRDDKYTMNEAILLFSKHVNKLPESKVINKEQILYLIDLALLTGDEEWFIELSAKLNLIKELVNEGF</sequence>
<evidence type="ECO:0000313" key="4">
    <source>
        <dbReference type="EMBL" id="OSX93462.1"/>
    </source>
</evidence>
<organism evidence="7 12">
    <name type="scientific">Bacillus mycoides</name>
    <dbReference type="NCBI Taxonomy" id="1405"/>
    <lineage>
        <taxon>Bacteria</taxon>
        <taxon>Bacillati</taxon>
        <taxon>Bacillota</taxon>
        <taxon>Bacilli</taxon>
        <taxon>Bacillales</taxon>
        <taxon>Bacillaceae</taxon>
        <taxon>Bacillus</taxon>
        <taxon>Bacillus cereus group</taxon>
    </lineage>
</organism>
<evidence type="ECO:0000313" key="13">
    <source>
        <dbReference type="Proteomes" id="UP000596196"/>
    </source>
</evidence>
<dbReference type="EMBL" id="SZOD01000639">
    <property type="protein sequence ID" value="TKI81908.1"/>
    <property type="molecule type" value="Genomic_DNA"/>
</dbReference>
<reference evidence="7 12" key="5">
    <citation type="journal article" date="2019" name="Environ. Microbiol.">
        <title>An active ?-lactamase is a part of an orchestrated cell wall stress resistance network of Bacillus subtilis and related rhizosphere species.</title>
        <authorList>
            <person name="Bucher T."/>
            <person name="Keren-Paz A."/>
            <person name="Hausser J."/>
            <person name="Olender T."/>
            <person name="Cytryn E."/>
            <person name="Kolodkin-Gal I."/>
        </authorList>
    </citation>
    <scope>NUCLEOTIDE SEQUENCE [LARGE SCALE GENOMIC DNA]</scope>
    <source>
        <strain evidence="7 12">I186</strain>
    </source>
</reference>
<dbReference type="EMBL" id="AHEV01000012">
    <property type="protein sequence ID" value="EJR41681.1"/>
    <property type="molecule type" value="Genomic_DNA"/>
</dbReference>
<accession>A0A084IVT0</accession>
<evidence type="ECO:0000313" key="9">
    <source>
        <dbReference type="Proteomes" id="UP000192932"/>
    </source>
</evidence>
<protein>
    <submittedName>
        <fullName evidence="2">Group-specific protein</fullName>
    </submittedName>
    <submittedName>
        <fullName evidence="7">IDEAL domain-containing protein</fullName>
    </submittedName>
</protein>
<dbReference type="EMBL" id="MKZQ01000069">
    <property type="protein sequence ID" value="PJN65327.1"/>
    <property type="molecule type" value="Genomic_DNA"/>
</dbReference>
<reference evidence="3 8" key="1">
    <citation type="submission" date="2012-04" db="EMBL/GenBank/DDBJ databases">
        <title>The Genome Sequence of Bacillus cereus VD078.</title>
        <authorList>
            <consortium name="The Broad Institute Genome Sequencing Platform"/>
            <consortium name="The Broad Institute Genome Sequencing Center for Infectious Disease"/>
            <person name="Feldgarden M."/>
            <person name="Van der Auwera G.A."/>
            <person name="Mahillon J."/>
            <person name="Duprez V."/>
            <person name="Timmery S."/>
            <person name="Mattelet C."/>
            <person name="Dierick K."/>
            <person name="Sun M."/>
            <person name="Yu Z."/>
            <person name="Zhu L."/>
            <person name="Hu X."/>
            <person name="Shank E.B."/>
            <person name="Swiecicka I."/>
            <person name="Hansen B.M."/>
            <person name="Andrup L."/>
            <person name="Young S.K."/>
            <person name="Zeng Q."/>
            <person name="Gargeya S."/>
            <person name="Fitzgerald M."/>
            <person name="Haas B."/>
            <person name="Abouelleil A."/>
            <person name="Alvarado L."/>
            <person name="Arachchi H.M."/>
            <person name="Berlin A."/>
            <person name="Chapman S.B."/>
            <person name="Goldberg J."/>
            <person name="Griggs A."/>
            <person name="Gujja S."/>
            <person name="Hansen M."/>
            <person name="Howarth C."/>
            <person name="Imamovic A."/>
            <person name="Larimer J."/>
            <person name="McCowen C."/>
            <person name="Montmayeur A."/>
            <person name="Murphy C."/>
            <person name="Neiman D."/>
            <person name="Pearson M."/>
            <person name="Priest M."/>
            <person name="Roberts A."/>
            <person name="Saif S."/>
            <person name="Shea T."/>
            <person name="Sisk P."/>
            <person name="Sykes S."/>
            <person name="Wortman J."/>
            <person name="Nusbaum C."/>
            <person name="Birren B."/>
        </authorList>
    </citation>
    <scope>NUCLEOTIDE SEQUENCE [LARGE SCALE GENOMIC DNA]</scope>
    <source>
        <strain evidence="3 8">VD078</strain>
    </source>
</reference>
<proteinExistence type="predicted"/>
<evidence type="ECO:0000313" key="10">
    <source>
        <dbReference type="Proteomes" id="UP000194131"/>
    </source>
</evidence>
<reference evidence="2 9" key="4">
    <citation type="submission" date="2017-04" db="EMBL/GenBank/DDBJ databases">
        <title>The Characteristic of a Fine Plant Growth-Promoting Rhizobacteria Bacillus mycoides Gnyt1 and its Whole Genome Sequencing Analysis.</title>
        <authorList>
            <person name="Li J.H."/>
            <person name="Yao T."/>
        </authorList>
    </citation>
    <scope>NUCLEOTIDE SEQUENCE [LARGE SCALE GENOMIC DNA]</scope>
    <source>
        <strain evidence="2 9">Gnyt1</strain>
    </source>
</reference>
<evidence type="ECO:0000313" key="2">
    <source>
        <dbReference type="EMBL" id="ARJ22928.1"/>
    </source>
</evidence>
<dbReference type="RefSeq" id="WP_000987460.1">
    <property type="nucleotide sequence ID" value="NZ_CM000719.1"/>
</dbReference>
<dbReference type="GeneID" id="66267064"/>
<dbReference type="EMBL" id="MRWU01000005">
    <property type="protein sequence ID" value="OSX93462.1"/>
    <property type="molecule type" value="Genomic_DNA"/>
</dbReference>
<evidence type="ECO:0000313" key="12">
    <source>
        <dbReference type="Proteomes" id="UP000305524"/>
    </source>
</evidence>
<dbReference type="Proteomes" id="UP000194131">
    <property type="component" value="Unassembled WGS sequence"/>
</dbReference>
<gene>
    <name evidence="2" type="ORF">B7492_17800</name>
    <name evidence="5" type="ORF">BACWE_50230</name>
    <name evidence="7" type="ORF">FC701_23360</name>
    <name evidence="6" type="ORF">I6G81_17050</name>
    <name evidence="3" type="ORF">III_02108</name>
    <name evidence="4" type="ORF">S3E15_04621</name>
</gene>
<dbReference type="EMBL" id="CP065877">
    <property type="protein sequence ID" value="QQA14119.1"/>
    <property type="molecule type" value="Genomic_DNA"/>
</dbReference>
<dbReference type="Proteomes" id="UP000236165">
    <property type="component" value="Unassembled WGS sequence"/>
</dbReference>
<dbReference type="Pfam" id="PF08858">
    <property type="entry name" value="IDEAL"/>
    <property type="match status" value="1"/>
</dbReference>
<evidence type="ECO:0000313" key="3">
    <source>
        <dbReference type="EMBL" id="EJR41681.1"/>
    </source>
</evidence>
<dbReference type="Proteomes" id="UP000192932">
    <property type="component" value="Chromosome"/>
</dbReference>
<dbReference type="KEGG" id="bmyo:BG05_2619"/>
<dbReference type="Proteomes" id="UP000596196">
    <property type="component" value="Chromosome"/>
</dbReference>
<dbReference type="AlphaFoldDB" id="A0A084IVT0"/>
<reference evidence="4 10" key="3">
    <citation type="submission" date="2016-12" db="EMBL/GenBank/DDBJ databases">
        <title>Genome Sequences of Twelve Sporeforming Bacillus Species Isolated from Foods.</title>
        <authorList>
            <person name="De Jong A."/>
            <person name="Holsappel S."/>
            <person name="Kuipers O.P."/>
        </authorList>
    </citation>
    <scope>NUCLEOTIDE SEQUENCE [LARGE SCALE GENOMIC DNA]</scope>
    <source>
        <strain evidence="4 10">S3E15</strain>
    </source>
</reference>
<accession>J8IVQ3</accession>
<dbReference type="EMBL" id="CP020743">
    <property type="protein sequence ID" value="ARJ22928.1"/>
    <property type="molecule type" value="Genomic_DNA"/>
</dbReference>
<evidence type="ECO:0000259" key="1">
    <source>
        <dbReference type="SMART" id="SM00914"/>
    </source>
</evidence>
<dbReference type="InterPro" id="IPR027393">
    <property type="entry name" value="Virus_scaffolding_prot_C"/>
</dbReference>
<dbReference type="Proteomes" id="UP000305524">
    <property type="component" value="Unassembled WGS sequence"/>
</dbReference>
<accession>A0A0B5SE68</accession>
<dbReference type="InterPro" id="IPR014957">
    <property type="entry name" value="IDEAL_dom"/>
</dbReference>
<dbReference type="Proteomes" id="UP000006976">
    <property type="component" value="Unassembled WGS sequence"/>
</dbReference>
<evidence type="ECO:0000313" key="7">
    <source>
        <dbReference type="EMBL" id="TKI81908.1"/>
    </source>
</evidence>
<keyword evidence="13" id="KW-1185">Reference proteome</keyword>
<evidence type="ECO:0000313" key="5">
    <source>
        <dbReference type="EMBL" id="PJN65327.1"/>
    </source>
</evidence>
<reference evidence="6 13" key="6">
    <citation type="submission" date="2020-12" db="EMBL/GenBank/DDBJ databases">
        <title>FDA dAtabase for Regulatory Grade micrObial Sequences (FDA-ARGOS): Supporting development and validation of Infectious Disease Dx tests.</title>
        <authorList>
            <person name="Nelson B."/>
            <person name="Plummer A."/>
            <person name="Tallon L."/>
            <person name="Sadzewicz L."/>
            <person name="Zhao X."/>
            <person name="Boylan J."/>
            <person name="Ott S."/>
            <person name="Bowen H."/>
            <person name="Vavikolanu K."/>
            <person name="Mehta A."/>
            <person name="Aluvathingal J."/>
            <person name="Nadendla S."/>
            <person name="Myers T."/>
            <person name="Yan Y."/>
            <person name="Sichtig H."/>
        </authorList>
    </citation>
    <scope>NUCLEOTIDE SEQUENCE [LARGE SCALE GENOMIC DNA]</scope>
    <source>
        <strain evidence="6 13">FDAARGOS_924</strain>
    </source>
</reference>
<evidence type="ECO:0000313" key="11">
    <source>
        <dbReference type="Proteomes" id="UP000236165"/>
    </source>
</evidence>
<dbReference type="Gene3D" id="4.10.810.10">
    <property type="entry name" value="Virus Scaffolding Protein, Chain A"/>
    <property type="match status" value="1"/>
</dbReference>